<keyword evidence="1" id="KW-1133">Transmembrane helix</keyword>
<organism evidence="2 3">
    <name type="scientific">Neisseria wadsworthii 9715</name>
    <dbReference type="NCBI Taxonomy" id="1030841"/>
    <lineage>
        <taxon>Bacteria</taxon>
        <taxon>Pseudomonadati</taxon>
        <taxon>Pseudomonadota</taxon>
        <taxon>Betaproteobacteria</taxon>
        <taxon>Neisseriales</taxon>
        <taxon>Neisseriaceae</taxon>
        <taxon>Neisseria</taxon>
    </lineage>
</organism>
<sequence>MWLYLMESRLVIILKPAPKAIFGYGLDFGVLYLFTFFNLAFVDIDCAFFSLDCQQFCLRL</sequence>
<dbReference type="AlphaFoldDB" id="G4CSR7"/>
<keyword evidence="1" id="KW-0472">Membrane</keyword>
<gene>
    <name evidence="2" type="ORF">HMPREF9370_2149</name>
</gene>
<evidence type="ECO:0000256" key="1">
    <source>
        <dbReference type="SAM" id="Phobius"/>
    </source>
</evidence>
<dbReference type="HOGENOM" id="CLU_2936886_0_0_4"/>
<reference evidence="2 3" key="1">
    <citation type="submission" date="2011-06" db="EMBL/GenBank/DDBJ databases">
        <authorList>
            <person name="Muzny D."/>
            <person name="Qin X."/>
            <person name="Deng J."/>
            <person name="Jiang H."/>
            <person name="Liu Y."/>
            <person name="Qu J."/>
            <person name="Song X.-Z."/>
            <person name="Zhang L."/>
            <person name="Thornton R."/>
            <person name="Coyle M."/>
            <person name="Francisco L."/>
            <person name="Jackson L."/>
            <person name="Javaid M."/>
            <person name="Korchina V."/>
            <person name="Kovar C."/>
            <person name="Mata R."/>
            <person name="Mathew T."/>
            <person name="Ngo R."/>
            <person name="Nguyen L."/>
            <person name="Nguyen N."/>
            <person name="Okwuonu G."/>
            <person name="Ongeri F."/>
            <person name="Pham C."/>
            <person name="Simmons D."/>
            <person name="Wilczek-Boney K."/>
            <person name="Hale W."/>
            <person name="Jakkamsetti A."/>
            <person name="Pham P."/>
            <person name="Ruth R."/>
            <person name="San Lucas F."/>
            <person name="Warren J."/>
            <person name="Zhang J."/>
            <person name="Zhao Z."/>
            <person name="Zhou C."/>
            <person name="Zhu D."/>
            <person name="Lee S."/>
            <person name="Bess C."/>
            <person name="Blankenburg K."/>
            <person name="Forbes L."/>
            <person name="Fu Q."/>
            <person name="Gubbala S."/>
            <person name="Hirani K."/>
            <person name="Jayaseelan J.C."/>
            <person name="Lara F."/>
            <person name="Munidasa M."/>
            <person name="Palculict T."/>
            <person name="Patil S."/>
            <person name="Pu L.-L."/>
            <person name="Saada N."/>
            <person name="Tang L."/>
            <person name="Weissenberger G."/>
            <person name="Zhu Y."/>
            <person name="Hemphill L."/>
            <person name="Shang Y."/>
            <person name="Youmans B."/>
            <person name="Ayvaz T."/>
            <person name="Ross M."/>
            <person name="Santibanez J."/>
            <person name="Aqrawi P."/>
            <person name="Gross S."/>
            <person name="Joshi V."/>
            <person name="Fowler G."/>
            <person name="Nazareth L."/>
            <person name="Reid J."/>
            <person name="Worley K."/>
            <person name="Petrosino J."/>
            <person name="Highlander S."/>
            <person name="Gibbs R."/>
        </authorList>
    </citation>
    <scope>NUCLEOTIDE SEQUENCE [LARGE SCALE GENOMIC DNA]</scope>
    <source>
        <strain evidence="2 3">9715</strain>
    </source>
</reference>
<comment type="caution">
    <text evidence="2">The sequence shown here is derived from an EMBL/GenBank/DDBJ whole genome shotgun (WGS) entry which is preliminary data.</text>
</comment>
<evidence type="ECO:0000313" key="2">
    <source>
        <dbReference type="EMBL" id="EGZ44623.1"/>
    </source>
</evidence>
<accession>G4CSR7</accession>
<keyword evidence="1" id="KW-0812">Transmembrane</keyword>
<evidence type="ECO:0000313" key="3">
    <source>
        <dbReference type="Proteomes" id="UP000005336"/>
    </source>
</evidence>
<protein>
    <submittedName>
        <fullName evidence="2">Uncharacterized protein</fullName>
    </submittedName>
</protein>
<feature type="transmembrane region" description="Helical" evidence="1">
    <location>
        <begin position="21"/>
        <end position="41"/>
    </location>
</feature>
<dbReference type="Proteomes" id="UP000005336">
    <property type="component" value="Unassembled WGS sequence"/>
</dbReference>
<name>G4CSR7_9NEIS</name>
<keyword evidence="3" id="KW-1185">Reference proteome</keyword>
<dbReference type="EMBL" id="AGAZ01000070">
    <property type="protein sequence ID" value="EGZ44623.1"/>
    <property type="molecule type" value="Genomic_DNA"/>
</dbReference>
<proteinExistence type="predicted"/>
<dbReference type="STRING" id="1030841.HMPREF9370_2149"/>